<feature type="domain" description="Glycoside hydrolase family 57 N-terminal" evidence="3">
    <location>
        <begin position="6"/>
        <end position="293"/>
    </location>
</feature>
<sequence length="449" mass="52404">MPSVCFYFHVHQPVRLKRFSLFDIGREPGYFDEKKNAEILRKVAQKCYYPANNLILELIERFEGRFKVSYSVSGVFLDQAMDYEPKIIESFQRLANTGCVEFLSETYYHSLASLYSEEEFFEQVLDHMLLIARLFGQVPNVFRNTELVYFDYLAHLIKRFHFKAVLCEGWDAILGWRSPNFVYETQGFPVKLLLKNYRLSDDIAFRFSNKDWKGWPLTADKFANWVHSINGSGQVINLFMDYETFGEHQWENTGVFNFMRHLPAAILRHPDVDFVTVSEEADRYHPVGTLSMPYPVSWADTERDLSAWLGNEMQQATIKAVYALEEKVKDTRDLELLKTWRQLQTSDHFYYMCTKWFNDGDVHKYFNAYERPHDAYIYFTNVLVDFIDRVEDFLAGMKVANKQQEAPRIVFEAPVADLNIPVPGIDLPVPGVELPNAVARQLGQVGRAQ</sequence>
<gene>
    <name evidence="4" type="ORF">COY37_11725</name>
</gene>
<accession>A0A2M7T4V4</accession>
<evidence type="ECO:0000256" key="2">
    <source>
        <dbReference type="ARBA" id="ARBA00023277"/>
    </source>
</evidence>
<dbReference type="Pfam" id="PF03065">
    <property type="entry name" value="Glyco_hydro_57"/>
    <property type="match status" value="1"/>
</dbReference>
<dbReference type="SUPFAM" id="SSF88713">
    <property type="entry name" value="Glycoside hydrolase/deacetylase"/>
    <property type="match status" value="1"/>
</dbReference>
<dbReference type="PANTHER" id="PTHR36306:SF1">
    <property type="entry name" value="ALPHA-AMYLASE-RELATED"/>
    <property type="match status" value="1"/>
</dbReference>
<dbReference type="Proteomes" id="UP000230956">
    <property type="component" value="Unassembled WGS sequence"/>
</dbReference>
<dbReference type="InterPro" id="IPR011330">
    <property type="entry name" value="Glyco_hydro/deAcase_b/a-brl"/>
</dbReference>
<dbReference type="InterPro" id="IPR052046">
    <property type="entry name" value="GH57_Enzymes"/>
</dbReference>
<comment type="similarity">
    <text evidence="1">Belongs to the glycosyl hydrolase 57 family.</text>
</comment>
<evidence type="ECO:0000259" key="3">
    <source>
        <dbReference type="Pfam" id="PF03065"/>
    </source>
</evidence>
<proteinExistence type="inferred from homology"/>
<keyword evidence="2" id="KW-0119">Carbohydrate metabolism</keyword>
<dbReference type="GO" id="GO:0003824">
    <property type="term" value="F:catalytic activity"/>
    <property type="evidence" value="ECO:0007669"/>
    <property type="project" value="InterPro"/>
</dbReference>
<dbReference type="RefSeq" id="WP_286677864.1">
    <property type="nucleotide sequence ID" value="NZ_MNXI01000041.1"/>
</dbReference>
<evidence type="ECO:0000313" key="4">
    <source>
        <dbReference type="EMBL" id="PIZ34533.1"/>
    </source>
</evidence>
<evidence type="ECO:0000313" key="5">
    <source>
        <dbReference type="Proteomes" id="UP000230956"/>
    </source>
</evidence>
<dbReference type="Gene3D" id="3.20.110.20">
    <property type="match status" value="1"/>
</dbReference>
<dbReference type="AlphaFoldDB" id="A0A2M7T4V4"/>
<dbReference type="GO" id="GO:0005975">
    <property type="term" value="P:carbohydrate metabolic process"/>
    <property type="evidence" value="ECO:0007669"/>
    <property type="project" value="InterPro"/>
</dbReference>
<dbReference type="CDD" id="cd10795">
    <property type="entry name" value="GH57N_MJA1_like"/>
    <property type="match status" value="1"/>
</dbReference>
<organism evidence="4 5">
    <name type="scientific">Candidatus Aquicultor secundus</name>
    <dbReference type="NCBI Taxonomy" id="1973895"/>
    <lineage>
        <taxon>Bacteria</taxon>
        <taxon>Bacillati</taxon>
        <taxon>Actinomycetota</taxon>
        <taxon>Candidatus Aquicultoria</taxon>
        <taxon>Candidatus Aquicultorales</taxon>
        <taxon>Candidatus Aquicultoraceae</taxon>
        <taxon>Candidatus Aquicultor</taxon>
    </lineage>
</organism>
<dbReference type="PANTHER" id="PTHR36306">
    <property type="entry name" value="ALPHA-AMYLASE-RELATED-RELATED"/>
    <property type="match status" value="1"/>
</dbReference>
<comment type="caution">
    <text evidence="4">The sequence shown here is derived from an EMBL/GenBank/DDBJ whole genome shotgun (WGS) entry which is preliminary data.</text>
</comment>
<name>A0A2M7T4V4_9ACTN</name>
<protein>
    <submittedName>
        <fullName evidence="4">Alpha-amylase</fullName>
    </submittedName>
</protein>
<dbReference type="InterPro" id="IPR004300">
    <property type="entry name" value="Glyco_hydro_57_N"/>
</dbReference>
<dbReference type="EMBL" id="PFNG01000274">
    <property type="protein sequence ID" value="PIZ34533.1"/>
    <property type="molecule type" value="Genomic_DNA"/>
</dbReference>
<evidence type="ECO:0000256" key="1">
    <source>
        <dbReference type="ARBA" id="ARBA00006821"/>
    </source>
</evidence>
<reference evidence="5" key="1">
    <citation type="submission" date="2017-09" db="EMBL/GenBank/DDBJ databases">
        <title>Depth-based differentiation of microbial function through sediment-hosted aquifers and enrichment of novel symbionts in the deep terrestrial subsurface.</title>
        <authorList>
            <person name="Probst A.J."/>
            <person name="Ladd B."/>
            <person name="Jarett J.K."/>
            <person name="Geller-Mcgrath D.E."/>
            <person name="Sieber C.M.K."/>
            <person name="Emerson J.B."/>
            <person name="Anantharaman K."/>
            <person name="Thomas B.C."/>
            <person name="Malmstrom R."/>
            <person name="Stieglmeier M."/>
            <person name="Klingl A."/>
            <person name="Woyke T."/>
            <person name="Ryan C.M."/>
            <person name="Banfield J.F."/>
        </authorList>
    </citation>
    <scope>NUCLEOTIDE SEQUENCE [LARGE SCALE GENOMIC DNA]</scope>
</reference>